<keyword evidence="1" id="KW-0732">Signal</keyword>
<feature type="chain" id="PRO_5007823992" evidence="1">
    <location>
        <begin position="21"/>
        <end position="119"/>
    </location>
</feature>
<dbReference type="EMBL" id="BDCR01000001">
    <property type="protein sequence ID" value="GAT61667.1"/>
    <property type="molecule type" value="Genomic_DNA"/>
</dbReference>
<dbReference type="RefSeq" id="WP_068701256.1">
    <property type="nucleotide sequence ID" value="NZ_BDCR01000001.1"/>
</dbReference>
<reference evidence="3" key="1">
    <citation type="submission" date="2016-04" db="EMBL/GenBank/DDBJ databases">
        <title>Draft genome sequence of Paludibacter jiangxiensis strain NM7.</title>
        <authorList>
            <person name="Qiu Y."/>
            <person name="Matsuura N."/>
            <person name="Ohashi A."/>
            <person name="Tourlousse M.D."/>
            <person name="Sekiguchi Y."/>
        </authorList>
    </citation>
    <scope>NUCLEOTIDE SEQUENCE [LARGE SCALE GENOMIC DNA]</scope>
    <source>
        <strain evidence="3">NM7</strain>
    </source>
</reference>
<sequence length="119" mass="13203">MKKIVLALVIMVACVASSQAINRVESGVINTINNETVFGRLSAYLNVTDNQAADLKSVLETTQIQLERAEKSGDPIAYAKALHYNFKDAANILSASQYAKYRLIVRTTIKNRYLDQLPL</sequence>
<organism evidence="2 3">
    <name type="scientific">Paludibacter jiangxiensis</name>
    <dbReference type="NCBI Taxonomy" id="681398"/>
    <lineage>
        <taxon>Bacteria</taxon>
        <taxon>Pseudomonadati</taxon>
        <taxon>Bacteroidota</taxon>
        <taxon>Bacteroidia</taxon>
        <taxon>Bacteroidales</taxon>
        <taxon>Paludibacteraceae</taxon>
        <taxon>Paludibacter</taxon>
    </lineage>
</organism>
<evidence type="ECO:0000313" key="2">
    <source>
        <dbReference type="EMBL" id="GAT61667.1"/>
    </source>
</evidence>
<dbReference type="AlphaFoldDB" id="A0A161LD05"/>
<name>A0A161LD05_9BACT</name>
<dbReference type="Proteomes" id="UP000076586">
    <property type="component" value="Unassembled WGS sequence"/>
</dbReference>
<evidence type="ECO:0000313" key="3">
    <source>
        <dbReference type="Proteomes" id="UP000076586"/>
    </source>
</evidence>
<accession>A0A161LD05</accession>
<keyword evidence="3" id="KW-1185">Reference proteome</keyword>
<protein>
    <submittedName>
        <fullName evidence="2">Uncharacterized protein</fullName>
    </submittedName>
</protein>
<feature type="signal peptide" evidence="1">
    <location>
        <begin position="1"/>
        <end position="20"/>
    </location>
</feature>
<gene>
    <name evidence="2" type="ORF">PJIAN_1247</name>
</gene>
<evidence type="ECO:0000256" key="1">
    <source>
        <dbReference type="SAM" id="SignalP"/>
    </source>
</evidence>
<proteinExistence type="predicted"/>
<reference evidence="3" key="2">
    <citation type="journal article" date="2017" name="Genome Announc.">
        <title>Draft genome sequence of Paludibacter jiangxiensis NM7(T), a propionate-producing fermentative bacterium.</title>
        <authorList>
            <person name="Qiu Y.-L."/>
            <person name="Tourlousse D.M."/>
            <person name="Matsuura N."/>
            <person name="Ohashi A."/>
            <person name="Sekiguchi Y."/>
        </authorList>
    </citation>
    <scope>NUCLEOTIDE SEQUENCE [LARGE SCALE GENOMIC DNA]</scope>
    <source>
        <strain evidence="3">NM7</strain>
    </source>
</reference>
<comment type="caution">
    <text evidence="2">The sequence shown here is derived from an EMBL/GenBank/DDBJ whole genome shotgun (WGS) entry which is preliminary data.</text>
</comment>